<name>A0AAN8S1J7_POLSC</name>
<feature type="region of interest" description="Disordered" evidence="1">
    <location>
        <begin position="201"/>
        <end position="264"/>
    </location>
</feature>
<evidence type="ECO:0000256" key="1">
    <source>
        <dbReference type="SAM" id="MobiDB-lite"/>
    </source>
</evidence>
<dbReference type="EMBL" id="JAWJWE010000003">
    <property type="protein sequence ID" value="KAK6639108.1"/>
    <property type="molecule type" value="Genomic_DNA"/>
</dbReference>
<gene>
    <name evidence="2" type="ORF">RUM43_007378</name>
</gene>
<evidence type="ECO:0000313" key="2">
    <source>
        <dbReference type="EMBL" id="KAK6639108.1"/>
    </source>
</evidence>
<organism evidence="2 3">
    <name type="scientific">Polyplax serrata</name>
    <name type="common">Common mouse louse</name>
    <dbReference type="NCBI Taxonomy" id="468196"/>
    <lineage>
        <taxon>Eukaryota</taxon>
        <taxon>Metazoa</taxon>
        <taxon>Ecdysozoa</taxon>
        <taxon>Arthropoda</taxon>
        <taxon>Hexapoda</taxon>
        <taxon>Insecta</taxon>
        <taxon>Pterygota</taxon>
        <taxon>Neoptera</taxon>
        <taxon>Paraneoptera</taxon>
        <taxon>Psocodea</taxon>
        <taxon>Troctomorpha</taxon>
        <taxon>Phthiraptera</taxon>
        <taxon>Anoplura</taxon>
        <taxon>Polyplacidae</taxon>
        <taxon>Polyplax</taxon>
    </lineage>
</organism>
<protein>
    <submittedName>
        <fullName evidence="2">Uncharacterized protein</fullName>
    </submittedName>
</protein>
<sequence length="264" mass="29638">MSGEEVTSTFKKCRSAVDVTDKVLRKIAREINLAELLLVRYLKEASEGAGCALTPSEATAVNHLSMLVLRELQYLRKVKASEVVSVSDGIVTFCSDDGEFLVTLVPEEELQKNFHPLFCFQNIKPRFAKPVTSSENFAVPSYSAESVYYDACYEFPDETAGLPTRCSTIGRSIYGLLKLGNLKKTDNRCCNRSCNHKDRKQWEIYGGNGGDRQREHTDGPDGKEPDADESDSGRGDREIEEEEAQPRDDEEDDEKTIFFLLDEP</sequence>
<feature type="compositionally biased region" description="Basic and acidic residues" evidence="1">
    <location>
        <begin position="211"/>
        <end position="237"/>
    </location>
</feature>
<proteinExistence type="predicted"/>
<reference evidence="2 3" key="1">
    <citation type="submission" date="2023-10" db="EMBL/GenBank/DDBJ databases">
        <title>Genomes of two closely related lineages of the louse Polyplax serrata with different host specificities.</title>
        <authorList>
            <person name="Martinu J."/>
            <person name="Tarabai H."/>
            <person name="Stefka J."/>
            <person name="Hypsa V."/>
        </authorList>
    </citation>
    <scope>NUCLEOTIDE SEQUENCE [LARGE SCALE GENOMIC DNA]</scope>
    <source>
        <strain evidence="2">HR10_N</strain>
    </source>
</reference>
<evidence type="ECO:0000313" key="3">
    <source>
        <dbReference type="Proteomes" id="UP001372834"/>
    </source>
</evidence>
<feature type="compositionally biased region" description="Acidic residues" evidence="1">
    <location>
        <begin position="238"/>
        <end position="254"/>
    </location>
</feature>
<dbReference type="AlphaFoldDB" id="A0AAN8S1J7"/>
<dbReference type="Proteomes" id="UP001372834">
    <property type="component" value="Unassembled WGS sequence"/>
</dbReference>
<comment type="caution">
    <text evidence="2">The sequence shown here is derived from an EMBL/GenBank/DDBJ whole genome shotgun (WGS) entry which is preliminary data.</text>
</comment>
<accession>A0AAN8S1J7</accession>